<organism evidence="5 6">
    <name type="scientific">Candidatus Neomicrothrix parvicella RN1</name>
    <dbReference type="NCBI Taxonomy" id="1229780"/>
    <lineage>
        <taxon>Bacteria</taxon>
        <taxon>Bacillati</taxon>
        <taxon>Actinomycetota</taxon>
        <taxon>Acidimicrobiia</taxon>
        <taxon>Acidimicrobiales</taxon>
        <taxon>Microthrixaceae</taxon>
        <taxon>Candidatus Neomicrothrix</taxon>
    </lineage>
</organism>
<name>R4Z248_9ACTN</name>
<dbReference type="HOGENOM" id="CLU_046006_15_0_11"/>
<dbReference type="Pfam" id="PF00903">
    <property type="entry name" value="Glyoxalase"/>
    <property type="match status" value="1"/>
</dbReference>
<dbReference type="GO" id="GO:0046677">
    <property type="term" value="P:response to antibiotic"/>
    <property type="evidence" value="ECO:0007669"/>
    <property type="project" value="UniProtKB-KW"/>
</dbReference>
<gene>
    <name evidence="5" type="ORF">BN381_130245</name>
</gene>
<evidence type="ECO:0000256" key="1">
    <source>
        <dbReference type="ARBA" id="ARBA00011051"/>
    </source>
</evidence>
<dbReference type="CDD" id="cd08349">
    <property type="entry name" value="BLMA_like"/>
    <property type="match status" value="1"/>
</dbReference>
<dbReference type="STRING" id="1229780.BN381_130245"/>
<evidence type="ECO:0000256" key="2">
    <source>
        <dbReference type="ARBA" id="ARBA00021572"/>
    </source>
</evidence>
<feature type="domain" description="VOC" evidence="4">
    <location>
        <begin position="10"/>
        <end position="141"/>
    </location>
</feature>
<reference evidence="5 6" key="1">
    <citation type="journal article" date="2013" name="ISME J.">
        <title>Metabolic model for the filamentous 'Candidatus Microthrix parvicella' based on genomic and metagenomic analyses.</title>
        <authorList>
            <person name="Jon McIlroy S."/>
            <person name="Kristiansen R."/>
            <person name="Albertsen M."/>
            <person name="Michael Karst S."/>
            <person name="Rossetti S."/>
            <person name="Lund Nielsen J."/>
            <person name="Tandoi V."/>
            <person name="James Seviour R."/>
            <person name="Nielsen P.H."/>
        </authorList>
    </citation>
    <scope>NUCLEOTIDE SEQUENCE [LARGE SCALE GENOMIC DNA]</scope>
    <source>
        <strain evidence="5 6">RN1</strain>
    </source>
</reference>
<proteinExistence type="inferred from homology"/>
<keyword evidence="3" id="KW-0046">Antibiotic resistance</keyword>
<dbReference type="Gene3D" id="3.10.180.10">
    <property type="entry name" value="2,3-Dihydroxybiphenyl 1,2-Dioxygenase, domain 1"/>
    <property type="match status" value="1"/>
</dbReference>
<evidence type="ECO:0000259" key="4">
    <source>
        <dbReference type="PROSITE" id="PS51819"/>
    </source>
</evidence>
<dbReference type="EMBL" id="CANL01000005">
    <property type="protein sequence ID" value="CCM62687.1"/>
    <property type="molecule type" value="Genomic_DNA"/>
</dbReference>
<dbReference type="PROSITE" id="PS51819">
    <property type="entry name" value="VOC"/>
    <property type="match status" value="1"/>
</dbReference>
<sequence length="154" mass="17479">MGRTDLSAVGVIRLVPELKVSDLGASRAFYVDALGFEVAYERPEERFVYLDRAGAELMLEEIQSNDRVEVAPLERPFGRGVNLQIECPGGLSELLESLDRHGVMPFLPLEDRWYRRGSTELGNRQVWIQDPDGYLLRFFEDLGQRSVAGEEPHL</sequence>
<dbReference type="InterPro" id="IPR037523">
    <property type="entry name" value="VOC_core"/>
</dbReference>
<protein>
    <recommendedName>
        <fullName evidence="2">Bleomycin resistance protein</fullName>
    </recommendedName>
</protein>
<dbReference type="Proteomes" id="UP000018291">
    <property type="component" value="Unassembled WGS sequence"/>
</dbReference>
<dbReference type="SUPFAM" id="SSF54593">
    <property type="entry name" value="Glyoxalase/Bleomycin resistance protein/Dihydroxybiphenyl dioxygenase"/>
    <property type="match status" value="1"/>
</dbReference>
<dbReference type="eggNOG" id="COG0346">
    <property type="taxonomic scope" value="Bacteria"/>
</dbReference>
<evidence type="ECO:0000313" key="6">
    <source>
        <dbReference type="Proteomes" id="UP000018291"/>
    </source>
</evidence>
<evidence type="ECO:0000256" key="3">
    <source>
        <dbReference type="ARBA" id="ARBA00023251"/>
    </source>
</evidence>
<accession>R4Z248</accession>
<dbReference type="RefSeq" id="WP_012224276.1">
    <property type="nucleotide sequence ID" value="NZ_HG422565.1"/>
</dbReference>
<evidence type="ECO:0000313" key="5">
    <source>
        <dbReference type="EMBL" id="CCM62687.1"/>
    </source>
</evidence>
<comment type="caution">
    <text evidence="5">The sequence shown here is derived from an EMBL/GenBank/DDBJ whole genome shotgun (WGS) entry which is preliminary data.</text>
</comment>
<keyword evidence="6" id="KW-1185">Reference proteome</keyword>
<dbReference type="InterPro" id="IPR029068">
    <property type="entry name" value="Glyas_Bleomycin-R_OHBP_Dase"/>
</dbReference>
<dbReference type="InterPro" id="IPR000335">
    <property type="entry name" value="Bleomycin-R"/>
</dbReference>
<dbReference type="InterPro" id="IPR004360">
    <property type="entry name" value="Glyas_Fos-R_dOase_dom"/>
</dbReference>
<dbReference type="AlphaFoldDB" id="R4Z248"/>
<comment type="similarity">
    <text evidence="1">Belongs to the bleomycin resistance protein family.</text>
</comment>